<evidence type="ECO:0000256" key="4">
    <source>
        <dbReference type="ARBA" id="ARBA00022452"/>
    </source>
</evidence>
<evidence type="ECO:0000256" key="3">
    <source>
        <dbReference type="ARBA" id="ARBA00022448"/>
    </source>
</evidence>
<dbReference type="Pfam" id="PF07715">
    <property type="entry name" value="Plug"/>
    <property type="match status" value="1"/>
</dbReference>
<dbReference type="InterPro" id="IPR036942">
    <property type="entry name" value="Beta-barrel_TonB_sf"/>
</dbReference>
<keyword evidence="8 11" id="KW-0472">Membrane</keyword>
<dbReference type="InterPro" id="IPR039426">
    <property type="entry name" value="TonB-dep_rcpt-like"/>
</dbReference>
<dbReference type="EMBL" id="AAKL01000101">
    <property type="protein sequence ID" value="EAP70622.1"/>
    <property type="molecule type" value="Genomic_DNA"/>
</dbReference>
<evidence type="ECO:0000256" key="9">
    <source>
        <dbReference type="ARBA" id="ARBA00023170"/>
    </source>
</evidence>
<evidence type="ECO:0000256" key="8">
    <source>
        <dbReference type="ARBA" id="ARBA00023136"/>
    </source>
</evidence>
<feature type="domain" description="TonB-dependent receptor-like beta-barrel" evidence="13">
    <location>
        <begin position="289"/>
        <end position="660"/>
    </location>
</feature>
<dbReference type="GO" id="GO:0015344">
    <property type="term" value="F:siderophore uptake transmembrane transporter activity"/>
    <property type="evidence" value="ECO:0007669"/>
    <property type="project" value="TreeGrafter"/>
</dbReference>
<evidence type="ECO:0000259" key="14">
    <source>
        <dbReference type="Pfam" id="PF07715"/>
    </source>
</evidence>
<evidence type="ECO:0000256" key="1">
    <source>
        <dbReference type="ARBA" id="ARBA00004571"/>
    </source>
</evidence>
<dbReference type="Gene3D" id="2.40.170.20">
    <property type="entry name" value="TonB-dependent receptor, beta-barrel domain"/>
    <property type="match status" value="1"/>
</dbReference>
<dbReference type="GO" id="GO:0009279">
    <property type="term" value="C:cell outer membrane"/>
    <property type="evidence" value="ECO:0007669"/>
    <property type="project" value="UniProtKB-SubCell"/>
</dbReference>
<evidence type="ECO:0000256" key="11">
    <source>
        <dbReference type="PROSITE-ProRule" id="PRU01360"/>
    </source>
</evidence>
<proteinExistence type="inferred from homology"/>
<protein>
    <submittedName>
        <fullName evidence="15">Vitamin B12 receptor</fullName>
    </submittedName>
</protein>
<feature type="domain" description="TonB-dependent receptor plug" evidence="14">
    <location>
        <begin position="84"/>
        <end position="195"/>
    </location>
</feature>
<dbReference type="PROSITE" id="PS52016">
    <property type="entry name" value="TONB_DEPENDENT_REC_3"/>
    <property type="match status" value="1"/>
</dbReference>
<evidence type="ECO:0000313" key="15">
    <source>
        <dbReference type="EMBL" id="EAP70622.1"/>
    </source>
</evidence>
<evidence type="ECO:0000256" key="2">
    <source>
        <dbReference type="ARBA" id="ARBA00009810"/>
    </source>
</evidence>
<sequence>MSPTAVIVCARRVGAMACAVVHPFRLFEVLLHRGWGHARFAQMFALSGLLMASAVHADTDLTALPLEQLMQVQVTSVSKYAQPASEAPSSVSVITAADIKAYGWRTLADILRSLPGLYTTYDRSYAELGARGFLRAGDYDTRFLLLIDGYRTNDSVFDEAAIGTDFLLDVDLIDRVEYVPGAGSAVYGSNALFGVINVITKRGRDIGGVQASGSTGSAQAGEGRVTWGNRSEGGAEWLLSATVSDAPGRDLYFPEFDRPETNHGIASGLDFDRRKQVFAKGSVGEFGLTFAHADRTKGVPTAPYDQLFNASQSRAIDARDILSATWQHAVDEASDVSARVYWGRYTSRGDYVIDYPPVTLNRDLFDSAWYGTELKFVTRRIERHTLVFGTELQRDYRDSMRNFDVSPYLSYLDDHRNNSRVGIYAQDQFALHPGWLLDMAVRYDRSTFVPGIFSPRVGLIWHAAPETTLKALYGMAYRSPNVYELYYQTSAPGGQETNPGLSAERIRTYEAVAEQRVGAMGKATLSVYENNVSNLISQMQDPNTGLLVFENVARTRTRGAELGYEQSWPGGTRLRASYSLQRSTDLDSGQVLLNSPRHLAKFNVTTPLWRDDVRLGLEAQYVSCRLAQLGQAGGFWLANATLLVARLAPDLEMSASVYNLFDRRYADPAGPELTQAVIRQDGRTFRLKFTYTLR</sequence>
<keyword evidence="9 15" id="KW-0675">Receptor</keyword>
<gene>
    <name evidence="15" type="ORF">RRSL_00126</name>
</gene>
<dbReference type="InterPro" id="IPR012910">
    <property type="entry name" value="Plug_dom"/>
</dbReference>
<dbReference type="PANTHER" id="PTHR30069">
    <property type="entry name" value="TONB-DEPENDENT OUTER MEMBRANE RECEPTOR"/>
    <property type="match status" value="1"/>
</dbReference>
<keyword evidence="6" id="KW-0732">Signal</keyword>
<keyword evidence="3 11" id="KW-0813">Transport</keyword>
<dbReference type="InterPro" id="IPR000531">
    <property type="entry name" value="Beta-barrel_TonB"/>
</dbReference>
<keyword evidence="4 11" id="KW-1134">Transmembrane beta strand</keyword>
<keyword evidence="5 11" id="KW-0812">Transmembrane</keyword>
<organism evidence="15 16">
    <name type="scientific">Ralstonia solanacearum (strain UW551)</name>
    <dbReference type="NCBI Taxonomy" id="342110"/>
    <lineage>
        <taxon>Bacteria</taxon>
        <taxon>Pseudomonadati</taxon>
        <taxon>Pseudomonadota</taxon>
        <taxon>Betaproteobacteria</taxon>
        <taxon>Burkholderiales</taxon>
        <taxon>Burkholderiaceae</taxon>
        <taxon>Ralstonia</taxon>
        <taxon>Ralstonia solanacearum species complex</taxon>
    </lineage>
</organism>
<comment type="caution">
    <text evidence="15">The sequence shown here is derived from an EMBL/GenBank/DDBJ whole genome shotgun (WGS) entry which is preliminary data.</text>
</comment>
<dbReference type="CDD" id="cd01347">
    <property type="entry name" value="ligand_gated_channel"/>
    <property type="match status" value="1"/>
</dbReference>
<keyword evidence="10 11" id="KW-0998">Cell outer membrane</keyword>
<dbReference type="Gene3D" id="2.170.130.10">
    <property type="entry name" value="TonB-dependent receptor, plug domain"/>
    <property type="match status" value="1"/>
</dbReference>
<reference evidence="15 16" key="1">
    <citation type="journal article" date="2006" name="Mol. Plant Microbe Interact.">
        <title>Identification of open reading frames unique to a select agent: Ralstonia solanacearum race 3 biovar 2.</title>
        <authorList>
            <person name="Gabriel D.W."/>
            <person name="Allen C."/>
            <person name="Schell M."/>
            <person name="Denny T.P."/>
            <person name="Greenberg J.T."/>
            <person name="Duan Y.P."/>
            <person name="Flores-Cruz Z."/>
            <person name="Huang Q."/>
            <person name="Clifford J.M."/>
            <person name="Presting G."/>
            <person name="Gonzalez E.T."/>
            <person name="Reddy J."/>
            <person name="Elphinstone J."/>
            <person name="Swanson J."/>
            <person name="Yao J."/>
            <person name="Mulholland V."/>
            <person name="Liu L."/>
            <person name="Farmerie W."/>
            <person name="Patnaikuni M."/>
            <person name="Balogh B."/>
            <person name="Norman D."/>
            <person name="Alvarez A."/>
            <person name="Castillo J.A."/>
            <person name="Jones J."/>
            <person name="Saddler G."/>
            <person name="Walunas T."/>
            <person name="Zhukov A."/>
            <person name="Mikhailova N."/>
        </authorList>
    </citation>
    <scope>NUCLEOTIDE SEQUENCE [LARGE SCALE GENOMIC DNA]</scope>
    <source>
        <strain evidence="15 16">UW551</strain>
    </source>
</reference>
<evidence type="ECO:0000313" key="16">
    <source>
        <dbReference type="Proteomes" id="UP000005933"/>
    </source>
</evidence>
<dbReference type="Proteomes" id="UP000005933">
    <property type="component" value="Unassembled WGS sequence"/>
</dbReference>
<evidence type="ECO:0000256" key="6">
    <source>
        <dbReference type="ARBA" id="ARBA00022729"/>
    </source>
</evidence>
<evidence type="ECO:0000256" key="12">
    <source>
        <dbReference type="RuleBase" id="RU003357"/>
    </source>
</evidence>
<accession>A0AB33V747</accession>
<keyword evidence="7 12" id="KW-0798">TonB box</keyword>
<evidence type="ECO:0000256" key="7">
    <source>
        <dbReference type="ARBA" id="ARBA00023077"/>
    </source>
</evidence>
<dbReference type="InterPro" id="IPR037066">
    <property type="entry name" value="Plug_dom_sf"/>
</dbReference>
<dbReference type="AlphaFoldDB" id="A0AB33V747"/>
<comment type="subcellular location">
    <subcellularLocation>
        <location evidence="1 11">Cell outer membrane</location>
        <topology evidence="1 11">Multi-pass membrane protein</topology>
    </subcellularLocation>
</comment>
<dbReference type="PANTHER" id="PTHR30069:SF29">
    <property type="entry name" value="HEMOGLOBIN AND HEMOGLOBIN-HAPTOGLOBIN-BINDING PROTEIN 1-RELATED"/>
    <property type="match status" value="1"/>
</dbReference>
<name>A0AB33V747_RALSU</name>
<evidence type="ECO:0000256" key="5">
    <source>
        <dbReference type="ARBA" id="ARBA00022692"/>
    </source>
</evidence>
<evidence type="ECO:0000256" key="10">
    <source>
        <dbReference type="ARBA" id="ARBA00023237"/>
    </source>
</evidence>
<evidence type="ECO:0000259" key="13">
    <source>
        <dbReference type="Pfam" id="PF00593"/>
    </source>
</evidence>
<dbReference type="SUPFAM" id="SSF56935">
    <property type="entry name" value="Porins"/>
    <property type="match status" value="1"/>
</dbReference>
<dbReference type="GO" id="GO:0044718">
    <property type="term" value="P:siderophore transmembrane transport"/>
    <property type="evidence" value="ECO:0007669"/>
    <property type="project" value="TreeGrafter"/>
</dbReference>
<comment type="similarity">
    <text evidence="2 11 12">Belongs to the TonB-dependent receptor family.</text>
</comment>
<dbReference type="Pfam" id="PF00593">
    <property type="entry name" value="TonB_dep_Rec_b-barrel"/>
    <property type="match status" value="1"/>
</dbReference>